<keyword evidence="3" id="KW-1185">Reference proteome</keyword>
<evidence type="ECO:0000313" key="2">
    <source>
        <dbReference type="EMBL" id="MCL7030485.1"/>
    </source>
</evidence>
<feature type="compositionally biased region" description="Polar residues" evidence="1">
    <location>
        <begin position="129"/>
        <end position="139"/>
    </location>
</feature>
<name>A0AA41V160_PAPNU</name>
<evidence type="ECO:0000256" key="1">
    <source>
        <dbReference type="SAM" id="MobiDB-lite"/>
    </source>
</evidence>
<accession>A0AA41V160</accession>
<dbReference type="AlphaFoldDB" id="A0AA41V160"/>
<dbReference type="Proteomes" id="UP001177140">
    <property type="component" value="Unassembled WGS sequence"/>
</dbReference>
<sequence>MQSSKGSVGSSEEFAEVLRSSWIRRLHLKPTSSILKNKENPPPIAVDSPSSNGSLTCNQTAISTEESRTQSSNFNAPTTPLPRQDNPSTKLDTIKCSSFPGFGPFQLKNRPTVSDNKKLDKHKDRETKSSSILPQGSNTHRWNLNFEKTQNNLKYPKKPTIISTIITRLREFKHRIN</sequence>
<proteinExistence type="predicted"/>
<organism evidence="2 3">
    <name type="scientific">Papaver nudicaule</name>
    <name type="common">Iceland poppy</name>
    <dbReference type="NCBI Taxonomy" id="74823"/>
    <lineage>
        <taxon>Eukaryota</taxon>
        <taxon>Viridiplantae</taxon>
        <taxon>Streptophyta</taxon>
        <taxon>Embryophyta</taxon>
        <taxon>Tracheophyta</taxon>
        <taxon>Spermatophyta</taxon>
        <taxon>Magnoliopsida</taxon>
        <taxon>Ranunculales</taxon>
        <taxon>Papaveraceae</taxon>
        <taxon>Papaveroideae</taxon>
        <taxon>Papaver</taxon>
    </lineage>
</organism>
<feature type="region of interest" description="Disordered" evidence="1">
    <location>
        <begin position="30"/>
        <end position="139"/>
    </location>
</feature>
<reference evidence="2" key="1">
    <citation type="submission" date="2022-03" db="EMBL/GenBank/DDBJ databases">
        <title>A functionally conserved STORR gene fusion in Papaver species that diverged 16.8 million years ago.</title>
        <authorList>
            <person name="Catania T."/>
        </authorList>
    </citation>
    <scope>NUCLEOTIDE SEQUENCE</scope>
    <source>
        <strain evidence="2">S-191538</strain>
    </source>
</reference>
<feature type="compositionally biased region" description="Polar residues" evidence="1">
    <location>
        <begin position="48"/>
        <end position="78"/>
    </location>
</feature>
<feature type="compositionally biased region" description="Basic and acidic residues" evidence="1">
    <location>
        <begin position="115"/>
        <end position="128"/>
    </location>
</feature>
<evidence type="ECO:0000313" key="3">
    <source>
        <dbReference type="Proteomes" id="UP001177140"/>
    </source>
</evidence>
<dbReference type="EMBL" id="JAJJMA010102331">
    <property type="protein sequence ID" value="MCL7030485.1"/>
    <property type="molecule type" value="Genomic_DNA"/>
</dbReference>
<protein>
    <submittedName>
        <fullName evidence="2">Uncharacterized protein</fullName>
    </submittedName>
</protein>
<comment type="caution">
    <text evidence="2">The sequence shown here is derived from an EMBL/GenBank/DDBJ whole genome shotgun (WGS) entry which is preliminary data.</text>
</comment>
<gene>
    <name evidence="2" type="ORF">MKW94_019309</name>
</gene>